<evidence type="ECO:0000256" key="21">
    <source>
        <dbReference type="PROSITE-ProRule" id="PRU00125"/>
    </source>
</evidence>
<dbReference type="SUPFAM" id="SSF57716">
    <property type="entry name" value="Glucocorticoid receptor-like (DNA-binding domain)"/>
    <property type="match status" value="1"/>
</dbReference>
<accession>A0A8C5AD01</accession>
<dbReference type="GeneTree" id="ENSGT00940000155580"/>
<evidence type="ECO:0000256" key="16">
    <source>
        <dbReference type="ARBA" id="ARBA00023054"/>
    </source>
</evidence>
<evidence type="ECO:0000256" key="10">
    <source>
        <dbReference type="ARBA" id="ARBA00022827"/>
    </source>
</evidence>
<dbReference type="Proteomes" id="UP000694546">
    <property type="component" value="Chromosome 4"/>
</dbReference>
<evidence type="ECO:0000256" key="5">
    <source>
        <dbReference type="ARBA" id="ARBA00012709"/>
    </source>
</evidence>
<sequence>MSHHTRSFLFDELVGATTCRATLRAFGLLCDHLGVPGGAVPGDPRQWPFYHTVKHRLNYWKANALWAKLDKRAALPEYMTGRACAGTTCVVIGAGPVGLRTAVELAFMGARVVLVEKRDAFSRNNVLHLWPFTIHDLRGLGAKKFYGKFCGASIDHISIRQLQLILLKVALLLGVEVHVNVEFKQLVEPPGSQEHHKAGWRLEVHPKTHPVSQLDVDVVIGADGRRNTLPGFKRKEFRGKLAIAITANFMNRHTTAEAKVQEISGVAFIFNQRFFQELRQETGIDLENIVYYKDDTHYFVMTAKKQSLLEKGVILQDHADTELLLSRGNVDQNALQAYAREAAGFSTGHRLPSLDFAMNHYGQADVAMFDFTCMYASETAAMVRRRHDRPLLLTLVGDSLLEPFWPIGTGIARGFLAALDSTWMIRSWAQGTAPLEALAARESVYRLLPQTTPENMHRNISQYTVDPATRYPNYNPLLISPAQVKHLVHTGEEPQVDVDSLVCSPPPRLLRQESFSRSNKLLAWCQEQTRGYRAVAVGDLTTSWKSGLALCALIHRHRPHLIDFDSLGESDAEANVRLGFSVAQRELGIAPLMTAEEMCSAEEPDSLSMVMYLSQFYQLLRETLPPGGESGVRLMANQLQARLDVNASSCQSPASPGATAVSAGASGVCFFCSQRVYVMERLSAEGLFFHRSCFQCDHCRTTLRLSSYIIQRQLEQVEEKQRQLEERGVAVEKALRGEAGMGNLDSPALMQQWFQLVQQKNAMVRYESELMIFARELELEDRQSRLQQELREQMAVDDHLKGPGELAEERLILEEMLEVVEQRDSLVALLEEQRLQESQEERDLEEVVLNRGAGLRWA</sequence>
<dbReference type="PANTHER" id="PTHR23167">
    <property type="entry name" value="CALPONIN HOMOLOGY DOMAIN-CONTAINING PROTEIN DDB_G0272472-RELATED"/>
    <property type="match status" value="1"/>
</dbReference>
<evidence type="ECO:0000256" key="15">
    <source>
        <dbReference type="ARBA" id="ARBA00023038"/>
    </source>
</evidence>
<dbReference type="PRINTS" id="PR00420">
    <property type="entry name" value="RNGMNOXGNASE"/>
</dbReference>
<dbReference type="GO" id="GO:0005856">
    <property type="term" value="C:cytoskeleton"/>
    <property type="evidence" value="ECO:0007669"/>
    <property type="project" value="UniProtKB-SubCell"/>
</dbReference>
<feature type="domain" description="Calponin-homology (CH)" evidence="23">
    <location>
        <begin position="515"/>
        <end position="621"/>
    </location>
</feature>
<dbReference type="InterPro" id="IPR036188">
    <property type="entry name" value="FAD/NAD-bd_sf"/>
</dbReference>
<feature type="domain" description="LIM zinc-binding" evidence="24">
    <location>
        <begin position="667"/>
        <end position="727"/>
    </location>
</feature>
<evidence type="ECO:0000259" key="24">
    <source>
        <dbReference type="PROSITE" id="PS50023"/>
    </source>
</evidence>
<evidence type="ECO:0000256" key="8">
    <source>
        <dbReference type="ARBA" id="ARBA00022630"/>
    </source>
</evidence>
<keyword evidence="11 21" id="KW-0862">Zinc</keyword>
<keyword evidence="13" id="KW-0560">Oxidoreductase</keyword>
<keyword evidence="17" id="KW-0009">Actin-binding</keyword>
<reference evidence="26" key="1">
    <citation type="submission" date="2025-08" db="UniProtKB">
        <authorList>
            <consortium name="Ensembl"/>
        </authorList>
    </citation>
    <scope>IDENTIFICATION</scope>
</reference>
<evidence type="ECO:0000256" key="18">
    <source>
        <dbReference type="ARBA" id="ARBA00023212"/>
    </source>
</evidence>
<evidence type="ECO:0000259" key="25">
    <source>
        <dbReference type="PROSITE" id="PS51848"/>
    </source>
</evidence>
<protein>
    <recommendedName>
        <fullName evidence="5">F-actin monooxygenase</fullName>
        <ecNumber evidence="5">1.14.13.225</ecNumber>
    </recommendedName>
</protein>
<dbReference type="Pfam" id="PF00307">
    <property type="entry name" value="CH"/>
    <property type="match status" value="1"/>
</dbReference>
<dbReference type="GO" id="GO:0003779">
    <property type="term" value="F:actin binding"/>
    <property type="evidence" value="ECO:0007669"/>
    <property type="project" value="UniProtKB-KW"/>
</dbReference>
<keyword evidence="8" id="KW-0285">Flavoprotein</keyword>
<evidence type="ECO:0000256" key="9">
    <source>
        <dbReference type="ARBA" id="ARBA00022723"/>
    </source>
</evidence>
<keyword evidence="10" id="KW-0274">FAD</keyword>
<dbReference type="PROSITE" id="PS51848">
    <property type="entry name" value="BMERB"/>
    <property type="match status" value="1"/>
</dbReference>
<evidence type="ECO:0000256" key="20">
    <source>
        <dbReference type="ARBA" id="ARBA00049522"/>
    </source>
</evidence>
<evidence type="ECO:0000256" key="14">
    <source>
        <dbReference type="ARBA" id="ARBA00023033"/>
    </source>
</evidence>
<comment type="subcellular location">
    <subcellularLocation>
        <location evidence="3">Cytoplasm</location>
        <location evidence="3">Cytoskeleton</location>
    </subcellularLocation>
    <subcellularLocation>
        <location evidence="2">Nucleus</location>
    </subcellularLocation>
</comment>
<dbReference type="SUPFAM" id="SSF51905">
    <property type="entry name" value="FAD/NAD(P)-binding domain"/>
    <property type="match status" value="1"/>
</dbReference>
<dbReference type="Pfam" id="PF00412">
    <property type="entry name" value="LIM"/>
    <property type="match status" value="1"/>
</dbReference>
<dbReference type="GO" id="GO:0071949">
    <property type="term" value="F:FAD binding"/>
    <property type="evidence" value="ECO:0007669"/>
    <property type="project" value="InterPro"/>
</dbReference>
<dbReference type="SUPFAM" id="SSF47576">
    <property type="entry name" value="Calponin-homology domain, CH-domain"/>
    <property type="match status" value="1"/>
</dbReference>
<keyword evidence="12" id="KW-0521">NADP</keyword>
<dbReference type="InterPro" id="IPR002938">
    <property type="entry name" value="FAD-bd"/>
</dbReference>
<keyword evidence="7" id="KW-0963">Cytoplasm</keyword>
<dbReference type="GO" id="GO:0120501">
    <property type="term" value="F:F-actin monooxygenase activity"/>
    <property type="evidence" value="ECO:0007669"/>
    <property type="project" value="UniProtKB-EC"/>
</dbReference>
<dbReference type="Gene3D" id="2.10.110.10">
    <property type="entry name" value="Cysteine Rich Protein"/>
    <property type="match status" value="1"/>
</dbReference>
<dbReference type="FunFam" id="3.50.50.60:FF:000004">
    <property type="entry name" value="protein-methionine sulfoxide oxidase MICAL2 isoform X1"/>
    <property type="match status" value="1"/>
</dbReference>
<dbReference type="PROSITE" id="PS00478">
    <property type="entry name" value="LIM_DOMAIN_1"/>
    <property type="match status" value="1"/>
</dbReference>
<dbReference type="InterPro" id="IPR036872">
    <property type="entry name" value="CH_dom_sf"/>
</dbReference>
<evidence type="ECO:0000256" key="22">
    <source>
        <dbReference type="SAM" id="Coils"/>
    </source>
</evidence>
<evidence type="ECO:0000256" key="17">
    <source>
        <dbReference type="ARBA" id="ARBA00023203"/>
    </source>
</evidence>
<feature type="domain" description="BMERB" evidence="25">
    <location>
        <begin position="697"/>
        <end position="846"/>
    </location>
</feature>
<dbReference type="GO" id="GO:0005634">
    <property type="term" value="C:nucleus"/>
    <property type="evidence" value="ECO:0007669"/>
    <property type="project" value="UniProtKB-SubCell"/>
</dbReference>
<keyword evidence="14" id="KW-0503">Monooxygenase</keyword>
<dbReference type="AlphaFoldDB" id="A0A8C5AD01"/>
<evidence type="ECO:0000256" key="2">
    <source>
        <dbReference type="ARBA" id="ARBA00004123"/>
    </source>
</evidence>
<keyword evidence="9 21" id="KW-0479">Metal-binding</keyword>
<keyword evidence="6" id="KW-0268">Exocytosis</keyword>
<evidence type="ECO:0000313" key="27">
    <source>
        <dbReference type="Proteomes" id="UP000694546"/>
    </source>
</evidence>
<evidence type="ECO:0000256" key="11">
    <source>
        <dbReference type="ARBA" id="ARBA00022833"/>
    </source>
</evidence>
<evidence type="ECO:0000256" key="12">
    <source>
        <dbReference type="ARBA" id="ARBA00022857"/>
    </source>
</evidence>
<dbReference type="PANTHER" id="PTHR23167:SF51">
    <property type="entry name" value="[F-ACTIN]-MONOOXYGENASE MICAL3"/>
    <property type="match status" value="1"/>
</dbReference>
<dbReference type="SMART" id="SM00033">
    <property type="entry name" value="CH"/>
    <property type="match status" value="1"/>
</dbReference>
<dbReference type="PROSITE" id="PS50021">
    <property type="entry name" value="CH"/>
    <property type="match status" value="1"/>
</dbReference>
<dbReference type="InterPro" id="IPR057494">
    <property type="entry name" value="Rossman_Mical"/>
</dbReference>
<dbReference type="SMART" id="SM01203">
    <property type="entry name" value="DUF3585"/>
    <property type="match status" value="1"/>
</dbReference>
<evidence type="ECO:0000256" key="13">
    <source>
        <dbReference type="ARBA" id="ARBA00023002"/>
    </source>
</evidence>
<dbReference type="Ensembl" id="ENSGMOT00000076142.1">
    <property type="protein sequence ID" value="ENSGMOP00000029765.1"/>
    <property type="gene ID" value="ENSGMOG00000017654.2"/>
</dbReference>
<reference evidence="26" key="2">
    <citation type="submission" date="2025-09" db="UniProtKB">
        <authorList>
            <consortium name="Ensembl"/>
        </authorList>
    </citation>
    <scope>IDENTIFICATION</scope>
</reference>
<dbReference type="InterPro" id="IPR001781">
    <property type="entry name" value="Znf_LIM"/>
</dbReference>
<dbReference type="GO" id="GO:0006887">
    <property type="term" value="P:exocytosis"/>
    <property type="evidence" value="ECO:0007669"/>
    <property type="project" value="UniProtKB-KW"/>
</dbReference>
<dbReference type="CDD" id="cd22198">
    <property type="entry name" value="CH_MICAL_EHBP-like"/>
    <property type="match status" value="1"/>
</dbReference>
<dbReference type="EC" id="1.14.13.225" evidence="5"/>
<dbReference type="PROSITE" id="PS50023">
    <property type="entry name" value="LIM_DOMAIN_2"/>
    <property type="match status" value="1"/>
</dbReference>
<proteinExistence type="inferred from homology"/>
<evidence type="ECO:0000256" key="7">
    <source>
        <dbReference type="ARBA" id="ARBA00022490"/>
    </source>
</evidence>
<dbReference type="InterPro" id="IPR001715">
    <property type="entry name" value="CH_dom"/>
</dbReference>
<comment type="similarity">
    <text evidence="4">Belongs to the Mical family.</text>
</comment>
<organism evidence="26 27">
    <name type="scientific">Gadus morhua</name>
    <name type="common">Atlantic cod</name>
    <dbReference type="NCBI Taxonomy" id="8049"/>
    <lineage>
        <taxon>Eukaryota</taxon>
        <taxon>Metazoa</taxon>
        <taxon>Chordata</taxon>
        <taxon>Craniata</taxon>
        <taxon>Vertebrata</taxon>
        <taxon>Euteleostomi</taxon>
        <taxon>Actinopterygii</taxon>
        <taxon>Neopterygii</taxon>
        <taxon>Teleostei</taxon>
        <taxon>Neoteleostei</taxon>
        <taxon>Acanthomorphata</taxon>
        <taxon>Zeiogadaria</taxon>
        <taxon>Gadariae</taxon>
        <taxon>Gadiformes</taxon>
        <taxon>Gadoidei</taxon>
        <taxon>Gadidae</taxon>
        <taxon>Gadus</taxon>
    </lineage>
</organism>
<dbReference type="InterPro" id="IPR050540">
    <property type="entry name" value="F-actin_Monoox_Mical"/>
</dbReference>
<evidence type="ECO:0000259" key="23">
    <source>
        <dbReference type="PROSITE" id="PS50021"/>
    </source>
</evidence>
<feature type="coiled-coil region" evidence="22">
    <location>
        <begin position="707"/>
        <end position="734"/>
    </location>
</feature>
<evidence type="ECO:0000256" key="4">
    <source>
        <dbReference type="ARBA" id="ARBA00008223"/>
    </source>
</evidence>
<evidence type="ECO:0000256" key="3">
    <source>
        <dbReference type="ARBA" id="ARBA00004245"/>
    </source>
</evidence>
<dbReference type="SMART" id="SM00132">
    <property type="entry name" value="LIM"/>
    <property type="match status" value="1"/>
</dbReference>
<dbReference type="Pfam" id="PF25413">
    <property type="entry name" value="Rossman_Mical"/>
    <property type="match status" value="1"/>
</dbReference>
<evidence type="ECO:0000256" key="19">
    <source>
        <dbReference type="ARBA" id="ARBA00023242"/>
    </source>
</evidence>
<evidence type="ECO:0000256" key="1">
    <source>
        <dbReference type="ARBA" id="ARBA00001974"/>
    </source>
</evidence>
<keyword evidence="15 21" id="KW-0440">LIM domain</keyword>
<keyword evidence="16 22" id="KW-0175">Coiled coil</keyword>
<comment type="cofactor">
    <cofactor evidence="1">
        <name>FAD</name>
        <dbReference type="ChEBI" id="CHEBI:57692"/>
    </cofactor>
</comment>
<dbReference type="Pfam" id="PF12130">
    <property type="entry name" value="bMERB_dom"/>
    <property type="match status" value="1"/>
</dbReference>
<comment type="catalytic activity">
    <reaction evidence="20">
        <text>L-methionyl-[F-actin] + NADPH + O2 + H(+) = L-methionyl-(R)-S-oxide-[F-actin] + NADP(+) + H2O</text>
        <dbReference type="Rhea" id="RHEA:51308"/>
        <dbReference type="Rhea" id="RHEA-COMP:12953"/>
        <dbReference type="Rhea" id="RHEA-COMP:12956"/>
        <dbReference type="ChEBI" id="CHEBI:15377"/>
        <dbReference type="ChEBI" id="CHEBI:15378"/>
        <dbReference type="ChEBI" id="CHEBI:15379"/>
        <dbReference type="ChEBI" id="CHEBI:16044"/>
        <dbReference type="ChEBI" id="CHEBI:45764"/>
        <dbReference type="ChEBI" id="CHEBI:57783"/>
        <dbReference type="ChEBI" id="CHEBI:58349"/>
        <dbReference type="EC" id="1.14.13.225"/>
    </reaction>
</comment>
<dbReference type="Gene3D" id="1.10.418.10">
    <property type="entry name" value="Calponin-like domain"/>
    <property type="match status" value="1"/>
</dbReference>
<dbReference type="InterPro" id="IPR022735">
    <property type="entry name" value="bMERB_dom"/>
</dbReference>
<dbReference type="GO" id="GO:0046872">
    <property type="term" value="F:metal ion binding"/>
    <property type="evidence" value="ECO:0007669"/>
    <property type="project" value="UniProtKB-KW"/>
</dbReference>
<evidence type="ECO:0000256" key="6">
    <source>
        <dbReference type="ARBA" id="ARBA00022483"/>
    </source>
</evidence>
<dbReference type="Pfam" id="PF01494">
    <property type="entry name" value="FAD_binding_3"/>
    <property type="match status" value="1"/>
</dbReference>
<keyword evidence="19" id="KW-0539">Nucleus</keyword>
<dbReference type="OMA" id="PRYIRQE"/>
<dbReference type="Gene3D" id="3.50.50.60">
    <property type="entry name" value="FAD/NAD(P)-binding domain"/>
    <property type="match status" value="1"/>
</dbReference>
<evidence type="ECO:0000313" key="26">
    <source>
        <dbReference type="Ensembl" id="ENSGMOP00000029765.1"/>
    </source>
</evidence>
<name>A0A8C5AD01_GADMO</name>
<keyword evidence="27" id="KW-1185">Reference proteome</keyword>
<keyword evidence="18" id="KW-0206">Cytoskeleton</keyword>